<keyword evidence="2" id="KW-1185">Reference proteome</keyword>
<sequence>MLSEIKSYPVNWVDGMKISKKNFIEIESFVQDFIRDSIALRTNEYNYGLLTSPTNTNSYEIFVHVGSQNLISVKMTFCRAITAAGHRIELIKTTAEDAIAMRIPFASVVEQYALQATQTNELYITLSINPDKRVPFGEAINETPPRYPFAKADYRLSIIPADHIASSEYSSNHLIVAKLIYKNNEVRQDTDYIPPASTINSTSKLVEWHSRLEGLIVNIENNCIKIVHKIKLKTERKSNLSENIAVLVDRILLTIAQNITDYRVILPDEPPLKTISFFTKLSKVFKVYIDTLPSSERAAREEILKYFSSWAEVPPSIFDTGMDNIIYLKYNHHEIKAHFERIYEVWRVIDNLFETLTKLEYIGEQRGKQIFVIENPVHKDKAPIEPIKSKFNPLD</sequence>
<proteinExistence type="predicted"/>
<name>A0ABW5J557_9BACT</name>
<gene>
    <name evidence="1" type="ORF">ACFSR2_05015</name>
</gene>
<protein>
    <submittedName>
        <fullName evidence="1">Uncharacterized protein</fullName>
    </submittedName>
</protein>
<organism evidence="1 2">
    <name type="scientific">Emticicia soli</name>
    <dbReference type="NCBI Taxonomy" id="2027878"/>
    <lineage>
        <taxon>Bacteria</taxon>
        <taxon>Pseudomonadati</taxon>
        <taxon>Bacteroidota</taxon>
        <taxon>Cytophagia</taxon>
        <taxon>Cytophagales</taxon>
        <taxon>Leadbetterellaceae</taxon>
        <taxon>Emticicia</taxon>
    </lineage>
</organism>
<reference evidence="2" key="1">
    <citation type="journal article" date="2019" name="Int. J. Syst. Evol. Microbiol.">
        <title>The Global Catalogue of Microorganisms (GCM) 10K type strain sequencing project: providing services to taxonomists for standard genome sequencing and annotation.</title>
        <authorList>
            <consortium name="The Broad Institute Genomics Platform"/>
            <consortium name="The Broad Institute Genome Sequencing Center for Infectious Disease"/>
            <person name="Wu L."/>
            <person name="Ma J."/>
        </authorList>
    </citation>
    <scope>NUCLEOTIDE SEQUENCE [LARGE SCALE GENOMIC DNA]</scope>
    <source>
        <strain evidence="2">KCTC 52344</strain>
    </source>
</reference>
<comment type="caution">
    <text evidence="1">The sequence shown here is derived from an EMBL/GenBank/DDBJ whole genome shotgun (WGS) entry which is preliminary data.</text>
</comment>
<evidence type="ECO:0000313" key="2">
    <source>
        <dbReference type="Proteomes" id="UP001597510"/>
    </source>
</evidence>
<evidence type="ECO:0000313" key="1">
    <source>
        <dbReference type="EMBL" id="MFD2520234.1"/>
    </source>
</evidence>
<accession>A0ABW5J557</accession>
<dbReference type="Proteomes" id="UP001597510">
    <property type="component" value="Unassembled WGS sequence"/>
</dbReference>
<dbReference type="EMBL" id="JBHULC010000004">
    <property type="protein sequence ID" value="MFD2520234.1"/>
    <property type="molecule type" value="Genomic_DNA"/>
</dbReference>
<dbReference type="RefSeq" id="WP_340235646.1">
    <property type="nucleotide sequence ID" value="NZ_JBBEWC010000004.1"/>
</dbReference>